<keyword evidence="1" id="KW-1133">Transmembrane helix</keyword>
<dbReference type="KEGG" id="jeo:JMA_40290"/>
<dbReference type="HOGENOM" id="CLU_2464902_0_0_9"/>
<gene>
    <name evidence="2" type="ORF">JMA_40290</name>
</gene>
<evidence type="ECO:0000256" key="1">
    <source>
        <dbReference type="SAM" id="Phobius"/>
    </source>
</evidence>
<keyword evidence="1" id="KW-0472">Membrane</keyword>
<feature type="transmembrane region" description="Helical" evidence="1">
    <location>
        <begin position="54"/>
        <end position="76"/>
    </location>
</feature>
<dbReference type="AlphaFoldDB" id="A0A0B5AXE5"/>
<sequence>MLDWSTICFGIGLVLFLLVKWDVLQGVVYSLLFDSMGTSLYLIQEASGDFTERLMLNIGVPVVLIIMKGILAFLIVQGWKRVRGEQRN</sequence>
<evidence type="ECO:0000313" key="3">
    <source>
        <dbReference type="Proteomes" id="UP000031449"/>
    </source>
</evidence>
<dbReference type="Proteomes" id="UP000031449">
    <property type="component" value="Plasmid unnamed"/>
</dbReference>
<keyword evidence="2" id="KW-0614">Plasmid</keyword>
<proteinExistence type="predicted"/>
<keyword evidence="1" id="KW-0812">Transmembrane</keyword>
<name>A0A0B5AXE5_9BACL</name>
<reference evidence="2 3" key="1">
    <citation type="submission" date="2014-08" db="EMBL/GenBank/DDBJ databases">
        <title>Complete genome of a marine bacteria Jeotgalibacillus malaysiensis.</title>
        <authorList>
            <person name="Yaakop A.S."/>
            <person name="Chan K.-G."/>
            <person name="Goh K.M."/>
        </authorList>
    </citation>
    <scope>NUCLEOTIDE SEQUENCE [LARGE SCALE GENOMIC DNA]</scope>
    <source>
        <strain evidence="2 3">D5</strain>
        <plasmid evidence="3">Plasmid</plasmid>
    </source>
</reference>
<geneLocation type="plasmid" evidence="3"/>
<evidence type="ECO:0000313" key="2">
    <source>
        <dbReference type="EMBL" id="AJD93347.1"/>
    </source>
</evidence>
<protein>
    <submittedName>
        <fullName evidence="2">Uncharacterized protein</fullName>
    </submittedName>
</protein>
<accession>A0A0B5AXE5</accession>
<dbReference type="EMBL" id="CP009417">
    <property type="protein sequence ID" value="AJD93347.1"/>
    <property type="molecule type" value="Genomic_DNA"/>
</dbReference>
<organism evidence="2 3">
    <name type="scientific">Jeotgalibacillus malaysiensis</name>
    <dbReference type="NCBI Taxonomy" id="1508404"/>
    <lineage>
        <taxon>Bacteria</taxon>
        <taxon>Bacillati</taxon>
        <taxon>Bacillota</taxon>
        <taxon>Bacilli</taxon>
        <taxon>Bacillales</taxon>
        <taxon>Caryophanaceae</taxon>
        <taxon>Jeotgalibacillus</taxon>
    </lineage>
</organism>
<keyword evidence="3" id="KW-1185">Reference proteome</keyword>
<dbReference type="BioCyc" id="JESP1508404:G14D9-13313-MONOMER"/>